<dbReference type="EMBL" id="QEFC01002698">
    <property type="protein sequence ID" value="KAE9451771.1"/>
    <property type="molecule type" value="Genomic_DNA"/>
</dbReference>
<evidence type="ECO:0000313" key="4">
    <source>
        <dbReference type="Proteomes" id="UP000428333"/>
    </source>
</evidence>
<accession>A0A6A4L7K4</accession>
<dbReference type="PANTHER" id="PTHR43433:SF5">
    <property type="entry name" value="AB HYDROLASE-1 DOMAIN-CONTAINING PROTEIN"/>
    <property type="match status" value="1"/>
</dbReference>
<dbReference type="Gene3D" id="3.40.50.1820">
    <property type="entry name" value="alpha/beta hydrolase"/>
    <property type="match status" value="1"/>
</dbReference>
<protein>
    <recommendedName>
        <fullName evidence="2">AB hydrolase-1 domain-containing protein</fullName>
    </recommendedName>
</protein>
<keyword evidence="1" id="KW-1133">Transmembrane helix</keyword>
<feature type="domain" description="AB hydrolase-1" evidence="2">
    <location>
        <begin position="36"/>
        <end position="129"/>
    </location>
</feature>
<evidence type="ECO:0000259" key="2">
    <source>
        <dbReference type="Pfam" id="PF00561"/>
    </source>
</evidence>
<dbReference type="PANTHER" id="PTHR43433">
    <property type="entry name" value="HYDROLASE, ALPHA/BETA FOLD FAMILY PROTEIN"/>
    <property type="match status" value="1"/>
</dbReference>
<keyword evidence="4" id="KW-1185">Reference proteome</keyword>
<evidence type="ECO:0000256" key="1">
    <source>
        <dbReference type="SAM" id="Phobius"/>
    </source>
</evidence>
<keyword evidence="1" id="KW-0812">Transmembrane</keyword>
<proteinExistence type="predicted"/>
<dbReference type="InterPro" id="IPR050471">
    <property type="entry name" value="AB_hydrolase"/>
</dbReference>
<comment type="caution">
    <text evidence="3">The sequence shown here is derived from an EMBL/GenBank/DDBJ whole genome shotgun (WGS) entry which is preliminary data.</text>
</comment>
<dbReference type="InterPro" id="IPR000073">
    <property type="entry name" value="AB_hydrolase_1"/>
</dbReference>
<dbReference type="GO" id="GO:0016787">
    <property type="term" value="F:hydrolase activity"/>
    <property type="evidence" value="ECO:0007669"/>
    <property type="project" value="UniProtKB-ARBA"/>
</dbReference>
<feature type="non-terminal residue" evidence="3">
    <location>
        <position position="1"/>
    </location>
</feature>
<dbReference type="Pfam" id="PF00561">
    <property type="entry name" value="Abhydrolase_1"/>
    <property type="match status" value="1"/>
</dbReference>
<evidence type="ECO:0000313" key="3">
    <source>
        <dbReference type="EMBL" id="KAE9451771.1"/>
    </source>
</evidence>
<dbReference type="AlphaFoldDB" id="A0A6A4L7K4"/>
<dbReference type="InterPro" id="IPR029058">
    <property type="entry name" value="AB_hydrolase_fold"/>
</dbReference>
<keyword evidence="1" id="KW-0472">Membrane</keyword>
<organism evidence="3 4">
    <name type="scientific">Rhododendron williamsianum</name>
    <dbReference type="NCBI Taxonomy" id="262921"/>
    <lineage>
        <taxon>Eukaryota</taxon>
        <taxon>Viridiplantae</taxon>
        <taxon>Streptophyta</taxon>
        <taxon>Embryophyta</taxon>
        <taxon>Tracheophyta</taxon>
        <taxon>Spermatophyta</taxon>
        <taxon>Magnoliopsida</taxon>
        <taxon>eudicotyledons</taxon>
        <taxon>Gunneridae</taxon>
        <taxon>Pentapetalae</taxon>
        <taxon>asterids</taxon>
        <taxon>Ericales</taxon>
        <taxon>Ericaceae</taxon>
        <taxon>Ericoideae</taxon>
        <taxon>Rhodoreae</taxon>
        <taxon>Rhododendron</taxon>
    </lineage>
</organism>
<dbReference type="Proteomes" id="UP000428333">
    <property type="component" value="Linkage Group LG10"/>
</dbReference>
<dbReference type="SUPFAM" id="SSF53474">
    <property type="entry name" value="alpha/beta-Hydrolases"/>
    <property type="match status" value="1"/>
</dbReference>
<name>A0A6A4L7K4_9ERIC</name>
<dbReference type="OrthoDB" id="19657at2759"/>
<sequence length="411" mass="45415">MPFCYVGSYQAQAGGDSLNNNGKIFYRTYGHGPVKVLMIIGLAGTHDSWHPQIKGLTGTVTPNDDDQFPAADEGNNGVEVCAFDNRGVGRSSVPTTKSEYTTRIMAKDAIALMDHLGWRKAHVFGHSMGESPFSTKLIFFYYTGAMIACKLAALVPDRVLSLALLNVTGGGYECFPKLDRQTLSIAIRFWRAKTPEQRAAVDLDTHYSKEYLEEYVGPNTRRSILFQEYVKGISASGMQSNHGFDGQANACWRHEMSTKELESICSAGFLISVIHGRSDIIAQLYYAKRLAEKLQPCARMIELHGGHLVSHERTDEVNQALAELINASEANVSPCDWGTTPKRSPGWAMTRISLGRTNFEGGSKLSIVVVAVEKMHIFLLYLLSLVVLLFEYIRRALRSLKPVKVGSAIVL</sequence>
<gene>
    <name evidence="3" type="ORF">C3L33_16347</name>
</gene>
<feature type="transmembrane region" description="Helical" evidence="1">
    <location>
        <begin position="375"/>
        <end position="393"/>
    </location>
</feature>
<reference evidence="3 4" key="1">
    <citation type="journal article" date="2019" name="Genome Biol. Evol.">
        <title>The Rhododendron genome and chromosomal organization provide insight into shared whole-genome duplications across the heath family (Ericaceae).</title>
        <authorList>
            <person name="Soza V.L."/>
            <person name="Lindsley D."/>
            <person name="Waalkes A."/>
            <person name="Ramage E."/>
            <person name="Patwardhan R.P."/>
            <person name="Burton J.N."/>
            <person name="Adey A."/>
            <person name="Kumar A."/>
            <person name="Qiu R."/>
            <person name="Shendure J."/>
            <person name="Hall B."/>
        </authorList>
    </citation>
    <scope>NUCLEOTIDE SEQUENCE [LARGE SCALE GENOMIC DNA]</scope>
    <source>
        <strain evidence="3">RSF 1966-606</strain>
    </source>
</reference>